<evidence type="ECO:0000313" key="1">
    <source>
        <dbReference type="EMBL" id="RCG25279.1"/>
    </source>
</evidence>
<protein>
    <submittedName>
        <fullName evidence="1">Uncharacterized protein</fullName>
    </submittedName>
</protein>
<comment type="caution">
    <text evidence="1">The sequence shown here is derived from an EMBL/GenBank/DDBJ whole genome shotgun (WGS) entry which is preliminary data.</text>
</comment>
<dbReference type="AlphaFoldDB" id="A0A367F5Q5"/>
<gene>
    <name evidence="1" type="ORF">DQ392_01960</name>
</gene>
<evidence type="ECO:0000313" key="2">
    <source>
        <dbReference type="Proteomes" id="UP000253507"/>
    </source>
</evidence>
<reference evidence="1 2" key="1">
    <citation type="submission" date="2018-06" db="EMBL/GenBank/DDBJ databases">
        <title>Streptomyces reniochalinae sp. nov. and Streptomyces diacarnus sp. nov. from marine sponges.</title>
        <authorList>
            <person name="Li L."/>
        </authorList>
    </citation>
    <scope>NUCLEOTIDE SEQUENCE [LARGE SCALE GENOMIC DNA]</scope>
    <source>
        <strain evidence="1 2">LHW50302</strain>
    </source>
</reference>
<keyword evidence="2" id="KW-1185">Reference proteome</keyword>
<accession>A0A367F5Q5</accession>
<sequence>MFGVSLPRGYWCRIDHSNPDGAPVCLRGTTTLDPEQAVGWIREAARDVAWMLDRRVFAKVWAWLGDHPGAAAAVAELGSGRPFDFQFGAGQYWWTLLARPVSLLHLTARCHCLEQVEEAPIRGYRAGL</sequence>
<dbReference type="Proteomes" id="UP000253507">
    <property type="component" value="Unassembled WGS sequence"/>
</dbReference>
<organism evidence="1 2">
    <name type="scientific">Streptomyces reniochalinae</name>
    <dbReference type="NCBI Taxonomy" id="2250578"/>
    <lineage>
        <taxon>Bacteria</taxon>
        <taxon>Bacillati</taxon>
        <taxon>Actinomycetota</taxon>
        <taxon>Actinomycetes</taxon>
        <taxon>Kitasatosporales</taxon>
        <taxon>Streptomycetaceae</taxon>
        <taxon>Streptomyces</taxon>
    </lineage>
</organism>
<name>A0A367F5Q5_9ACTN</name>
<dbReference type="EMBL" id="QOIM01000018">
    <property type="protein sequence ID" value="RCG25279.1"/>
    <property type="molecule type" value="Genomic_DNA"/>
</dbReference>
<proteinExistence type="predicted"/>